<name>A0AAE1SGA3_9SOLA</name>
<accession>A0AAE1SGA3</accession>
<proteinExistence type="predicted"/>
<evidence type="ECO:0000256" key="3">
    <source>
        <dbReference type="SAM" id="Phobius"/>
    </source>
</evidence>
<keyword evidence="1" id="KW-0175">Coiled coil</keyword>
<keyword evidence="3" id="KW-1133">Transmembrane helix</keyword>
<comment type="caution">
    <text evidence="5">The sequence shown here is derived from an EMBL/GenBank/DDBJ whole genome shotgun (WGS) entry which is preliminary data.</text>
</comment>
<gene>
    <name evidence="5" type="ORF">RND71_012660</name>
</gene>
<dbReference type="EMBL" id="JAVYJV010000006">
    <property type="protein sequence ID" value="KAK4368868.1"/>
    <property type="molecule type" value="Genomic_DNA"/>
</dbReference>
<dbReference type="AlphaFoldDB" id="A0AAE1SGA3"/>
<dbReference type="Proteomes" id="UP001291623">
    <property type="component" value="Unassembled WGS sequence"/>
</dbReference>
<keyword evidence="3" id="KW-0472">Membrane</keyword>
<evidence type="ECO:0000256" key="2">
    <source>
        <dbReference type="SAM" id="MobiDB-lite"/>
    </source>
</evidence>
<feature type="region of interest" description="Disordered" evidence="2">
    <location>
        <begin position="438"/>
        <end position="464"/>
    </location>
</feature>
<sequence>MAFFKLLLFSFLFLQISSNGEPIVEANDVVNAQPSDSDSSLRLQLDQLNSKISLLESRIDESTRELRSKDERIKELENTIDLKLAKLASLKSELQEKGSLNAKELVAKANVRATELERQVDVLRSEIEAQNKKKNTLETNTNVAEEKIQELNLKLESLQRINEEQNARICKTKRALQVAEEEIMKAKLESSSVSEQLEEVKEGWLPPWLAVHLSIVRNEHGRPALDLTVKKALETKSEVVKMSELHIHSFKTKWIPAMKERSVEFARHVGPHVQRLKTKTIHLYHASKKFMEPHIVNAQEVIQPYVQEARKFTDPYVDQVSVAMKPHVDKARILLQPYTQRVHRHYRKVKKTLEKLVYSCLADIKIGGGGEGEETCAVAHKDLTIVGSEAQENIYHMLKNHHVTKPYAMKELAWYLASALLALPVIFLLNLASDITRTKKPKKHSRRHHTSHTRSRAKRAHPDK</sequence>
<dbReference type="SUPFAM" id="SSF58113">
    <property type="entry name" value="Apolipoprotein A-I"/>
    <property type="match status" value="1"/>
</dbReference>
<dbReference type="PANTHER" id="PTHR34360">
    <property type="entry name" value="OS08G0519400 PROTEIN"/>
    <property type="match status" value="1"/>
</dbReference>
<protein>
    <submittedName>
        <fullName evidence="5">Uncharacterized protein</fullName>
    </submittedName>
</protein>
<dbReference type="Gene3D" id="1.20.120.20">
    <property type="entry name" value="Apolipoprotein"/>
    <property type="match status" value="1"/>
</dbReference>
<dbReference type="Gene3D" id="1.10.287.1490">
    <property type="match status" value="1"/>
</dbReference>
<dbReference type="PANTHER" id="PTHR34360:SF7">
    <property type="match status" value="1"/>
</dbReference>
<evidence type="ECO:0000256" key="4">
    <source>
        <dbReference type="SAM" id="SignalP"/>
    </source>
</evidence>
<feature type="chain" id="PRO_5042164005" evidence="4">
    <location>
        <begin position="21"/>
        <end position="464"/>
    </location>
</feature>
<dbReference type="SUPFAM" id="SSF57997">
    <property type="entry name" value="Tropomyosin"/>
    <property type="match status" value="1"/>
</dbReference>
<feature type="signal peptide" evidence="4">
    <location>
        <begin position="1"/>
        <end position="20"/>
    </location>
</feature>
<keyword evidence="4" id="KW-0732">Signal</keyword>
<evidence type="ECO:0000256" key="1">
    <source>
        <dbReference type="SAM" id="Coils"/>
    </source>
</evidence>
<organism evidence="5 6">
    <name type="scientific">Anisodus tanguticus</name>
    <dbReference type="NCBI Taxonomy" id="243964"/>
    <lineage>
        <taxon>Eukaryota</taxon>
        <taxon>Viridiplantae</taxon>
        <taxon>Streptophyta</taxon>
        <taxon>Embryophyta</taxon>
        <taxon>Tracheophyta</taxon>
        <taxon>Spermatophyta</taxon>
        <taxon>Magnoliopsida</taxon>
        <taxon>eudicotyledons</taxon>
        <taxon>Gunneridae</taxon>
        <taxon>Pentapetalae</taxon>
        <taxon>asterids</taxon>
        <taxon>lamiids</taxon>
        <taxon>Solanales</taxon>
        <taxon>Solanaceae</taxon>
        <taxon>Solanoideae</taxon>
        <taxon>Hyoscyameae</taxon>
        <taxon>Anisodus</taxon>
    </lineage>
</organism>
<feature type="coiled-coil region" evidence="1">
    <location>
        <begin position="45"/>
        <end position="196"/>
    </location>
</feature>
<evidence type="ECO:0000313" key="6">
    <source>
        <dbReference type="Proteomes" id="UP001291623"/>
    </source>
</evidence>
<keyword evidence="3" id="KW-0812">Transmembrane</keyword>
<reference evidence="5" key="1">
    <citation type="submission" date="2023-12" db="EMBL/GenBank/DDBJ databases">
        <title>Genome assembly of Anisodus tanguticus.</title>
        <authorList>
            <person name="Wang Y.-J."/>
        </authorList>
    </citation>
    <scope>NUCLEOTIDE SEQUENCE</scope>
    <source>
        <strain evidence="5">KB-2021</strain>
        <tissue evidence="5">Leaf</tissue>
    </source>
</reference>
<evidence type="ECO:0000313" key="5">
    <source>
        <dbReference type="EMBL" id="KAK4368868.1"/>
    </source>
</evidence>
<feature type="transmembrane region" description="Helical" evidence="3">
    <location>
        <begin position="412"/>
        <end position="432"/>
    </location>
</feature>
<keyword evidence="6" id="KW-1185">Reference proteome</keyword>